<evidence type="ECO:0008006" key="3">
    <source>
        <dbReference type="Google" id="ProtNLM"/>
    </source>
</evidence>
<evidence type="ECO:0000313" key="1">
    <source>
        <dbReference type="EMBL" id="MDF0717485.1"/>
    </source>
</evidence>
<reference evidence="1 2" key="1">
    <citation type="submission" date="2023-03" db="EMBL/GenBank/DDBJ databases">
        <title>Muricauda XX sp. nov. and Muricauda XXX sp. nov., two novel species isolated from Okinawa Trough.</title>
        <authorList>
            <person name="Cao W."/>
            <person name="Deng X."/>
        </authorList>
    </citation>
    <scope>NUCLEOTIDE SEQUENCE [LARGE SCALE GENOMIC DNA]</scope>
    <source>
        <strain evidence="1 2">334s03</strain>
    </source>
</reference>
<evidence type="ECO:0000313" key="2">
    <source>
        <dbReference type="Proteomes" id="UP001221366"/>
    </source>
</evidence>
<comment type="caution">
    <text evidence="1">The sequence shown here is derived from an EMBL/GenBank/DDBJ whole genome shotgun (WGS) entry which is preliminary data.</text>
</comment>
<dbReference type="RefSeq" id="WP_275616637.1">
    <property type="nucleotide sequence ID" value="NZ_JARFVB010000011.1"/>
</dbReference>
<gene>
    <name evidence="1" type="ORF">PY092_15075</name>
</gene>
<keyword evidence="2" id="KW-1185">Reference proteome</keyword>
<organism evidence="1 2">
    <name type="scientific">Flagellimonas yonaguniensis</name>
    <dbReference type="NCBI Taxonomy" id="3031325"/>
    <lineage>
        <taxon>Bacteria</taxon>
        <taxon>Pseudomonadati</taxon>
        <taxon>Bacteroidota</taxon>
        <taxon>Flavobacteriia</taxon>
        <taxon>Flavobacteriales</taxon>
        <taxon>Flavobacteriaceae</taxon>
        <taxon>Flagellimonas</taxon>
    </lineage>
</organism>
<dbReference type="Proteomes" id="UP001221366">
    <property type="component" value="Unassembled WGS sequence"/>
</dbReference>
<sequence length="85" mass="9710">MGPSFLESKPPQGKAHKTYPHLLRNLTIERSNQVWATIPMQQGYLYLVAIIDLHSCYVLNWSLSNSMDVQWCREILEGPSVSTGY</sequence>
<protein>
    <recommendedName>
        <fullName evidence="3">Integrase catalytic domain-containing protein</fullName>
    </recommendedName>
</protein>
<dbReference type="EMBL" id="JARFVB010000011">
    <property type="protein sequence ID" value="MDF0717485.1"/>
    <property type="molecule type" value="Genomic_DNA"/>
</dbReference>
<dbReference type="InterPro" id="IPR012337">
    <property type="entry name" value="RNaseH-like_sf"/>
</dbReference>
<dbReference type="SUPFAM" id="SSF53098">
    <property type="entry name" value="Ribonuclease H-like"/>
    <property type="match status" value="1"/>
</dbReference>
<name>A0ABT5Y212_9FLAO</name>
<accession>A0ABT5Y212</accession>
<proteinExistence type="predicted"/>